<accession>A0AAQ3L4G6</accession>
<dbReference type="InterPro" id="IPR011990">
    <property type="entry name" value="TPR-like_helical_dom_sf"/>
</dbReference>
<protein>
    <recommendedName>
        <fullName evidence="5">Pentatricopeptide repeat-containing protein</fullName>
    </recommendedName>
</protein>
<dbReference type="PROSITE" id="PS51375">
    <property type="entry name" value="PPR"/>
    <property type="match status" value="1"/>
</dbReference>
<sequence length="153" mass="16906">MIGIELDDHLSTTLIDLYSKCGGIDRAFELLGELRKRNLVSSSAMILGCGINGRVNDAVRLFQEMLDEKIFHNGVTFVGLLTTYNHVGLVEEDRKCFASMSKKNKIVPTTYHYAIIVDLLGHNGRLEEAYRPVDQEDANAATCWSLGSLASGL</sequence>
<dbReference type="GO" id="GO:0003723">
    <property type="term" value="F:RNA binding"/>
    <property type="evidence" value="ECO:0007669"/>
    <property type="project" value="InterPro"/>
</dbReference>
<dbReference type="InterPro" id="IPR002885">
    <property type="entry name" value="PPR_rpt"/>
</dbReference>
<reference evidence="3 4" key="1">
    <citation type="submission" date="2023-10" db="EMBL/GenBank/DDBJ databases">
        <title>Chromosome-scale genome assembly provides insights into flower coloration mechanisms of Canna indica.</title>
        <authorList>
            <person name="Li C."/>
        </authorList>
    </citation>
    <scope>NUCLEOTIDE SEQUENCE [LARGE SCALE GENOMIC DNA]</scope>
    <source>
        <tissue evidence="3">Flower</tissue>
    </source>
</reference>
<dbReference type="GO" id="GO:0009451">
    <property type="term" value="P:RNA modification"/>
    <property type="evidence" value="ECO:0007669"/>
    <property type="project" value="InterPro"/>
</dbReference>
<dbReference type="PANTHER" id="PTHR47926">
    <property type="entry name" value="PENTATRICOPEPTIDE REPEAT-CONTAINING PROTEIN"/>
    <property type="match status" value="1"/>
</dbReference>
<dbReference type="PANTHER" id="PTHR47926:SF545">
    <property type="entry name" value="PENTACOTRIPEPTIDE-REPEAT REGION OF PRORP DOMAIN-CONTAINING PROTEIN"/>
    <property type="match status" value="1"/>
</dbReference>
<dbReference type="Pfam" id="PF01535">
    <property type="entry name" value="PPR"/>
    <property type="match status" value="2"/>
</dbReference>
<dbReference type="InterPro" id="IPR046960">
    <property type="entry name" value="PPR_At4g14850-like_plant"/>
</dbReference>
<keyword evidence="1" id="KW-0677">Repeat</keyword>
<dbReference type="Gene3D" id="1.25.40.10">
    <property type="entry name" value="Tetratricopeptide repeat domain"/>
    <property type="match status" value="1"/>
</dbReference>
<evidence type="ECO:0000256" key="1">
    <source>
        <dbReference type="ARBA" id="ARBA00022737"/>
    </source>
</evidence>
<evidence type="ECO:0000313" key="3">
    <source>
        <dbReference type="EMBL" id="WOL16727.1"/>
    </source>
</evidence>
<gene>
    <name evidence="3" type="ORF">Cni_G25515</name>
</gene>
<organism evidence="3 4">
    <name type="scientific">Canna indica</name>
    <name type="common">Indian-shot</name>
    <dbReference type="NCBI Taxonomy" id="4628"/>
    <lineage>
        <taxon>Eukaryota</taxon>
        <taxon>Viridiplantae</taxon>
        <taxon>Streptophyta</taxon>
        <taxon>Embryophyta</taxon>
        <taxon>Tracheophyta</taxon>
        <taxon>Spermatophyta</taxon>
        <taxon>Magnoliopsida</taxon>
        <taxon>Liliopsida</taxon>
        <taxon>Zingiberales</taxon>
        <taxon>Cannaceae</taxon>
        <taxon>Canna</taxon>
    </lineage>
</organism>
<dbReference type="AlphaFoldDB" id="A0AAQ3L4G6"/>
<keyword evidence="4" id="KW-1185">Reference proteome</keyword>
<evidence type="ECO:0000256" key="2">
    <source>
        <dbReference type="PROSITE-ProRule" id="PRU00708"/>
    </source>
</evidence>
<proteinExistence type="predicted"/>
<dbReference type="Proteomes" id="UP001327560">
    <property type="component" value="Chromosome 8"/>
</dbReference>
<dbReference type="EMBL" id="CP136897">
    <property type="protein sequence ID" value="WOL16727.1"/>
    <property type="molecule type" value="Genomic_DNA"/>
</dbReference>
<feature type="repeat" description="PPR" evidence="2">
    <location>
        <begin position="38"/>
        <end position="72"/>
    </location>
</feature>
<evidence type="ECO:0000313" key="4">
    <source>
        <dbReference type="Proteomes" id="UP001327560"/>
    </source>
</evidence>
<name>A0AAQ3L4G6_9LILI</name>
<dbReference type="NCBIfam" id="TIGR00756">
    <property type="entry name" value="PPR"/>
    <property type="match status" value="1"/>
</dbReference>
<evidence type="ECO:0008006" key="5">
    <source>
        <dbReference type="Google" id="ProtNLM"/>
    </source>
</evidence>